<proteinExistence type="predicted"/>
<organism evidence="3 4">
    <name type="scientific">Acinetobacter celticus</name>
    <dbReference type="NCBI Taxonomy" id="1891224"/>
    <lineage>
        <taxon>Bacteria</taxon>
        <taxon>Pseudomonadati</taxon>
        <taxon>Pseudomonadota</taxon>
        <taxon>Gammaproteobacteria</taxon>
        <taxon>Moraxellales</taxon>
        <taxon>Moraxellaceae</taxon>
        <taxon>Acinetobacter</taxon>
    </lineage>
</organism>
<keyword evidence="2" id="KW-0732">Signal</keyword>
<evidence type="ECO:0000256" key="1">
    <source>
        <dbReference type="SAM" id="MobiDB-lite"/>
    </source>
</evidence>
<dbReference type="Proteomes" id="UP000186553">
    <property type="component" value="Unassembled WGS sequence"/>
</dbReference>
<evidence type="ECO:0000313" key="4">
    <source>
        <dbReference type="Proteomes" id="UP000186553"/>
    </source>
</evidence>
<dbReference type="OrthoDB" id="6711964at2"/>
<name>A0A1C3D0B6_9GAMM</name>
<dbReference type="AlphaFoldDB" id="A0A1C3D0B6"/>
<sequence length="62" mass="6441">MNTLKSVFAVAVMALSATVSAQIVYIPDFPTKKATPTQVANATQAPASDTSTQETVKSNKVA</sequence>
<dbReference type="RefSeq" id="WP_068885610.1">
    <property type="nucleotide sequence ID" value="NZ_CBCRUU010000003.1"/>
</dbReference>
<feature type="signal peptide" evidence="2">
    <location>
        <begin position="1"/>
        <end position="21"/>
    </location>
</feature>
<feature type="chain" id="PRO_5008671870" evidence="2">
    <location>
        <begin position="22"/>
        <end position="62"/>
    </location>
</feature>
<keyword evidence="4" id="KW-1185">Reference proteome</keyword>
<comment type="caution">
    <text evidence="3">The sequence shown here is derived from an EMBL/GenBank/DDBJ whole genome shotgun (WGS) entry which is preliminary data.</text>
</comment>
<gene>
    <name evidence="3" type="ORF">BBP83_01270</name>
</gene>
<accession>A0A1C3D0B6</accession>
<evidence type="ECO:0000256" key="2">
    <source>
        <dbReference type="SAM" id="SignalP"/>
    </source>
</evidence>
<feature type="region of interest" description="Disordered" evidence="1">
    <location>
        <begin position="35"/>
        <end position="62"/>
    </location>
</feature>
<reference evidence="3 4" key="1">
    <citation type="submission" date="2016-07" db="EMBL/GenBank/DDBJ databases">
        <title>Acinetobacter sp. ANC 4603.</title>
        <authorList>
            <person name="Radolfova-Krizova L."/>
            <person name="Nemec A."/>
        </authorList>
    </citation>
    <scope>NUCLEOTIDE SEQUENCE [LARGE SCALE GENOMIC DNA]</scope>
    <source>
        <strain evidence="3 4">ANC 4603</strain>
    </source>
</reference>
<dbReference type="EMBL" id="MBDL01000001">
    <property type="protein sequence ID" value="ODA14471.1"/>
    <property type="molecule type" value="Genomic_DNA"/>
</dbReference>
<dbReference type="STRING" id="1891224.BBP83_01270"/>
<protein>
    <submittedName>
        <fullName evidence="3">Uncharacterized protein</fullName>
    </submittedName>
</protein>
<evidence type="ECO:0000313" key="3">
    <source>
        <dbReference type="EMBL" id="ODA14471.1"/>
    </source>
</evidence>